<reference evidence="2" key="1">
    <citation type="journal article" date="2011" name="PLoS Genet.">
        <title>Genomic analysis of the necrotrophic fungal pathogens Sclerotinia sclerotiorum and Botrytis cinerea.</title>
        <authorList>
            <person name="Amselem J."/>
            <person name="Cuomo C.A."/>
            <person name="van Kan J.A."/>
            <person name="Viaud M."/>
            <person name="Benito E.P."/>
            <person name="Couloux A."/>
            <person name="Coutinho P.M."/>
            <person name="de Vries R.P."/>
            <person name="Dyer P.S."/>
            <person name="Fillinger S."/>
            <person name="Fournier E."/>
            <person name="Gout L."/>
            <person name="Hahn M."/>
            <person name="Kohn L."/>
            <person name="Lapalu N."/>
            <person name="Plummer K.M."/>
            <person name="Pradier J.M."/>
            <person name="Quevillon E."/>
            <person name="Sharon A."/>
            <person name="Simon A."/>
            <person name="ten Have A."/>
            <person name="Tudzynski B."/>
            <person name="Tudzynski P."/>
            <person name="Wincker P."/>
            <person name="Andrew M."/>
            <person name="Anthouard V."/>
            <person name="Beever R.E."/>
            <person name="Beffa R."/>
            <person name="Benoit I."/>
            <person name="Bouzid O."/>
            <person name="Brault B."/>
            <person name="Chen Z."/>
            <person name="Choquer M."/>
            <person name="Collemare J."/>
            <person name="Cotton P."/>
            <person name="Danchin E.G."/>
            <person name="Da Silva C."/>
            <person name="Gautier A."/>
            <person name="Giraud C."/>
            <person name="Giraud T."/>
            <person name="Gonzalez C."/>
            <person name="Grossetete S."/>
            <person name="Guldener U."/>
            <person name="Henrissat B."/>
            <person name="Howlett B.J."/>
            <person name="Kodira C."/>
            <person name="Kretschmer M."/>
            <person name="Lappartient A."/>
            <person name="Leroch M."/>
            <person name="Levis C."/>
            <person name="Mauceli E."/>
            <person name="Neuveglise C."/>
            <person name="Oeser B."/>
            <person name="Pearson M."/>
            <person name="Poulain J."/>
            <person name="Poussereau N."/>
            <person name="Quesneville H."/>
            <person name="Rascle C."/>
            <person name="Schumacher J."/>
            <person name="Segurens B."/>
            <person name="Sexton A."/>
            <person name="Silva E."/>
            <person name="Sirven C."/>
            <person name="Soanes D.M."/>
            <person name="Talbot N.J."/>
            <person name="Templeton M."/>
            <person name="Yandava C."/>
            <person name="Yarden O."/>
            <person name="Zeng Q."/>
            <person name="Rollins J.A."/>
            <person name="Lebrun M.H."/>
            <person name="Dickman M."/>
        </authorList>
    </citation>
    <scope>NUCLEOTIDE SEQUENCE [LARGE SCALE GENOMIC DNA]</scope>
    <source>
        <strain evidence="2">T4</strain>
    </source>
</reference>
<accession>G2YGF6</accession>
<sequence>MASHRITITSTPPRGCINDEHSQTQYDLILQLHLTIAIAITIDSGPHNLQIQKYPPLKNSPTRHYCLKNNISSKTHAHSLLSLLSFMPRENIKTPVMLHPYYPCILPGLAIPHRAWSFMIGFGLGDLGEEPNKFSSKESSCVA</sequence>
<dbReference type="EMBL" id="FQ790330">
    <property type="protein sequence ID" value="CCD50854.1"/>
    <property type="molecule type" value="Genomic_DNA"/>
</dbReference>
<gene>
    <name evidence="1" type="ORF">BofuT4_P086330.1</name>
</gene>
<dbReference type="InParanoid" id="G2YGF6"/>
<dbReference type="Proteomes" id="UP000008177">
    <property type="component" value="Unplaced contigs"/>
</dbReference>
<proteinExistence type="predicted"/>
<protein>
    <submittedName>
        <fullName evidence="1">Uncharacterized protein</fullName>
    </submittedName>
</protein>
<dbReference type="AlphaFoldDB" id="G2YGF6"/>
<evidence type="ECO:0000313" key="1">
    <source>
        <dbReference type="EMBL" id="CCD50854.1"/>
    </source>
</evidence>
<dbReference type="HOGENOM" id="CLU_1805882_0_0_1"/>
<name>G2YGF6_BOTF4</name>
<evidence type="ECO:0000313" key="2">
    <source>
        <dbReference type="Proteomes" id="UP000008177"/>
    </source>
</evidence>
<organism evidence="1 2">
    <name type="scientific">Botryotinia fuckeliana (strain T4)</name>
    <name type="common">Noble rot fungus</name>
    <name type="synonym">Botrytis cinerea</name>
    <dbReference type="NCBI Taxonomy" id="999810"/>
    <lineage>
        <taxon>Eukaryota</taxon>
        <taxon>Fungi</taxon>
        <taxon>Dikarya</taxon>
        <taxon>Ascomycota</taxon>
        <taxon>Pezizomycotina</taxon>
        <taxon>Leotiomycetes</taxon>
        <taxon>Helotiales</taxon>
        <taxon>Sclerotiniaceae</taxon>
        <taxon>Botrytis</taxon>
    </lineage>
</organism>